<keyword evidence="2" id="KW-1185">Reference proteome</keyword>
<reference evidence="1 2" key="1">
    <citation type="submission" date="2024-09" db="EMBL/GenBank/DDBJ databases">
        <title>Nodulacao em especies de Leguminosae Basais da Amazonia e Caracterizacao dos Rizobios e Bacterias Associadas aos Nodulos.</title>
        <authorList>
            <person name="Jambeiro I.C.A."/>
            <person name="Lopes I.S."/>
            <person name="Aguiar E.R.G.R."/>
            <person name="Santos A.F.J."/>
            <person name="Dos Santos J.M.F."/>
            <person name="Gross E."/>
        </authorList>
    </citation>
    <scope>NUCLEOTIDE SEQUENCE [LARGE SCALE GENOMIC DNA]</scope>
    <source>
        <strain evidence="1 2">BRUESC1165</strain>
    </source>
</reference>
<accession>A0ABV6YI07</accession>
<dbReference type="EMBL" id="JBHOMY010000127">
    <property type="protein sequence ID" value="MFC1460831.1"/>
    <property type="molecule type" value="Genomic_DNA"/>
</dbReference>
<comment type="caution">
    <text evidence="1">The sequence shown here is derived from an EMBL/GenBank/DDBJ whole genome shotgun (WGS) entry which is preliminary data.</text>
</comment>
<dbReference type="InterPro" id="IPR036866">
    <property type="entry name" value="RibonucZ/Hydroxyglut_hydro"/>
</dbReference>
<dbReference type="RefSeq" id="WP_246520648.1">
    <property type="nucleotide sequence ID" value="NZ_JAFBID010000070.1"/>
</dbReference>
<organism evidence="1 2">
    <name type="scientific">Microvirga arabica</name>
    <dbReference type="NCBI Taxonomy" id="1128671"/>
    <lineage>
        <taxon>Bacteria</taxon>
        <taxon>Pseudomonadati</taxon>
        <taxon>Pseudomonadota</taxon>
        <taxon>Alphaproteobacteria</taxon>
        <taxon>Hyphomicrobiales</taxon>
        <taxon>Methylobacteriaceae</taxon>
        <taxon>Microvirga</taxon>
    </lineage>
</organism>
<proteinExistence type="predicted"/>
<dbReference type="PANTHER" id="PTHR46018">
    <property type="entry name" value="ZINC PHOSPHODIESTERASE ELAC PROTEIN 1"/>
    <property type="match status" value="1"/>
</dbReference>
<dbReference type="Gene3D" id="3.60.15.10">
    <property type="entry name" value="Ribonuclease Z/Hydroxyacylglutathione hydrolase-like"/>
    <property type="match status" value="1"/>
</dbReference>
<sequence length="360" mass="39921">MHATSGAAKPDEAGTLQDSRRWPGMSWLVQPRLVNDPFSDPGLYLDFRYGRRAILFDLGDVSPLSSRELLRVSQVFISHMHVDHIAGFDRLFRLCLHRPHPLTLIGPPGFIAQIEHRIRSFTWNLLDENSVDFCLCAMDYNGSRLTGAAEFHAREAFARRNVAPPDFPDGIAWMEDEFRIEAVALDHGIPSLAFALREVLQVNVWRGVLAEMDLAPGPWLNEAKRAVRLGLPDDNIVSLPGGGSIPLGDLKHRALRVAPGQVVAYVTDAAPHANNWAKILRLADKADQLFIEAVFLECDRPLAVASRHLTAWAAGALAREAGVRHVTPFHHSARYLSEPDVLRDELYASFGAADRKAISA</sequence>
<dbReference type="NCBIfam" id="NF002558">
    <property type="entry name" value="PRK02126.1"/>
    <property type="match status" value="1"/>
</dbReference>
<name>A0ABV6YI07_9HYPH</name>
<dbReference type="Proteomes" id="UP001593940">
    <property type="component" value="Unassembled WGS sequence"/>
</dbReference>
<evidence type="ECO:0000313" key="2">
    <source>
        <dbReference type="Proteomes" id="UP001593940"/>
    </source>
</evidence>
<gene>
    <name evidence="1" type="ORF">ACETIH_29760</name>
</gene>
<dbReference type="SUPFAM" id="SSF56281">
    <property type="entry name" value="Metallo-hydrolase/oxidoreductase"/>
    <property type="match status" value="1"/>
</dbReference>
<protein>
    <submittedName>
        <fullName evidence="1">Ribonuclease Z</fullName>
    </submittedName>
</protein>
<dbReference type="PANTHER" id="PTHR46018:SF7">
    <property type="entry name" value="RIBONUCLEASE Z"/>
    <property type="match status" value="1"/>
</dbReference>
<evidence type="ECO:0000313" key="1">
    <source>
        <dbReference type="EMBL" id="MFC1460831.1"/>
    </source>
</evidence>